<dbReference type="CDD" id="cd01821">
    <property type="entry name" value="Rhamnogalacturan_acetylesterase_like"/>
    <property type="match status" value="1"/>
</dbReference>
<dbReference type="PANTHER" id="PTHR43695">
    <property type="entry name" value="PUTATIVE (AFU_ORTHOLOGUE AFUA_2G17250)-RELATED"/>
    <property type="match status" value="1"/>
</dbReference>
<dbReference type="InterPro" id="IPR037459">
    <property type="entry name" value="RhgT-like"/>
</dbReference>
<dbReference type="PANTHER" id="PTHR43695:SF1">
    <property type="entry name" value="RHAMNOGALACTURONAN ACETYLESTERASE"/>
    <property type="match status" value="1"/>
</dbReference>
<evidence type="ECO:0000313" key="3">
    <source>
        <dbReference type="EMBL" id="GAA2233190.1"/>
    </source>
</evidence>
<dbReference type="InterPro" id="IPR036514">
    <property type="entry name" value="SGNH_hydro_sf"/>
</dbReference>
<dbReference type="Gene3D" id="3.40.50.1110">
    <property type="entry name" value="SGNH hydrolase"/>
    <property type="match status" value="1"/>
</dbReference>
<evidence type="ECO:0000256" key="1">
    <source>
        <dbReference type="ARBA" id="ARBA00008668"/>
    </source>
</evidence>
<keyword evidence="2" id="KW-0378">Hydrolase</keyword>
<comment type="similarity">
    <text evidence="1">Belongs to the 'GDSL' lipolytic enzyme family.</text>
</comment>
<evidence type="ECO:0000313" key="4">
    <source>
        <dbReference type="Proteomes" id="UP001500305"/>
    </source>
</evidence>
<dbReference type="Proteomes" id="UP001500305">
    <property type="component" value="Unassembled WGS sequence"/>
</dbReference>
<comment type="caution">
    <text evidence="3">The sequence shown here is derived from an EMBL/GenBank/DDBJ whole genome shotgun (WGS) entry which is preliminary data.</text>
</comment>
<dbReference type="EMBL" id="BAAATR010000004">
    <property type="protein sequence ID" value="GAA2233190.1"/>
    <property type="molecule type" value="Genomic_DNA"/>
</dbReference>
<sequence>MQYGGPRPPKVFLAGDSSMATRQTSFIPMTGWGQTLQLFVHPEVEVVNCARPGASSKSFADRGRLQWILDHLMPGDYLLISFGLIDEKTDAGRHTKPFTSYQDYLRLYIDGARERLAHPVLVTSHERRGFDGHGNLLWALGHYPAAMRELAAQTCTPLIDLYAQSLDWWSQLGPEGTKGIFLYLAPGESPNYPEGIEDNTHMRPVGAIECSRFVARTLAERGIVPAHWIVNLEQPQFPPEAMGWLDDGTHDALVKARTVSTGAVR</sequence>
<gene>
    <name evidence="3" type="primary">rhgT</name>
    <name evidence="3" type="ORF">GCM10010430_12260</name>
</gene>
<accession>A0ABP5QE90</accession>
<reference evidence="4" key="1">
    <citation type="journal article" date="2019" name="Int. J. Syst. Evol. Microbiol.">
        <title>The Global Catalogue of Microorganisms (GCM) 10K type strain sequencing project: providing services to taxonomists for standard genome sequencing and annotation.</title>
        <authorList>
            <consortium name="The Broad Institute Genomics Platform"/>
            <consortium name="The Broad Institute Genome Sequencing Center for Infectious Disease"/>
            <person name="Wu L."/>
            <person name="Ma J."/>
        </authorList>
    </citation>
    <scope>NUCLEOTIDE SEQUENCE [LARGE SCALE GENOMIC DNA]</scope>
    <source>
        <strain evidence="4">JCM 7356</strain>
    </source>
</reference>
<keyword evidence="4" id="KW-1185">Reference proteome</keyword>
<dbReference type="SUPFAM" id="SSF52266">
    <property type="entry name" value="SGNH hydrolase"/>
    <property type="match status" value="1"/>
</dbReference>
<evidence type="ECO:0000256" key="2">
    <source>
        <dbReference type="ARBA" id="ARBA00022801"/>
    </source>
</evidence>
<name>A0ABP5QE90_9ACTN</name>
<protein>
    <submittedName>
        <fullName evidence="3">Rhamnogalacturonan acetylesterase</fullName>
    </submittedName>
</protein>
<organism evidence="3 4">
    <name type="scientific">Kitasatospora cystarginea</name>
    <dbReference type="NCBI Taxonomy" id="58350"/>
    <lineage>
        <taxon>Bacteria</taxon>
        <taxon>Bacillati</taxon>
        <taxon>Actinomycetota</taxon>
        <taxon>Actinomycetes</taxon>
        <taxon>Kitasatosporales</taxon>
        <taxon>Streptomycetaceae</taxon>
        <taxon>Kitasatospora</taxon>
    </lineage>
</organism>
<proteinExistence type="inferred from homology"/>